<dbReference type="PANTHER" id="PTHR46481">
    <property type="entry name" value="ZINC FINGER BED DOMAIN-CONTAINING PROTEIN 4"/>
    <property type="match status" value="1"/>
</dbReference>
<evidence type="ECO:0000256" key="3">
    <source>
        <dbReference type="ARBA" id="ARBA00022771"/>
    </source>
</evidence>
<evidence type="ECO:0000256" key="1">
    <source>
        <dbReference type="ARBA" id="ARBA00004123"/>
    </source>
</evidence>
<keyword evidence="4" id="KW-0862">Zinc</keyword>
<keyword evidence="5" id="KW-0539">Nucleus</keyword>
<organism evidence="6 7">
    <name type="scientific">Rhizophagus clarus</name>
    <dbReference type="NCBI Taxonomy" id="94130"/>
    <lineage>
        <taxon>Eukaryota</taxon>
        <taxon>Fungi</taxon>
        <taxon>Fungi incertae sedis</taxon>
        <taxon>Mucoromycota</taxon>
        <taxon>Glomeromycotina</taxon>
        <taxon>Glomeromycetes</taxon>
        <taxon>Glomerales</taxon>
        <taxon>Glomeraceae</taxon>
        <taxon>Rhizophagus</taxon>
    </lineage>
</organism>
<dbReference type="AlphaFoldDB" id="A0A8H3R5I3"/>
<evidence type="ECO:0000313" key="7">
    <source>
        <dbReference type="Proteomes" id="UP000615446"/>
    </source>
</evidence>
<dbReference type="Proteomes" id="UP000615446">
    <property type="component" value="Unassembled WGS sequence"/>
</dbReference>
<dbReference type="OrthoDB" id="1900170at2759"/>
<comment type="subcellular location">
    <subcellularLocation>
        <location evidence="1">Nucleus</location>
    </subcellularLocation>
</comment>
<evidence type="ECO:0000256" key="5">
    <source>
        <dbReference type="ARBA" id="ARBA00023242"/>
    </source>
</evidence>
<keyword evidence="3" id="KW-0863">Zinc-finger</keyword>
<sequence>MAEETKKQNDYETFPFDSFVEIVDDSHEDVPEILYKENEETITEEEKDNIKNYIICNLCQLHLSTNNSITTLEHHLKAKHKVDYDTYKSNVKIKQLGFWTTELQQEKHKLFINWIITDQQSFTVIENKNFRKFLSSIQLRYKLSTRHTVKSMIINKFKDAQKLIGIISDNEVKMLAAIQEIKMALNLSEFHYYRCSAHILNLVVGAAFNTNIIPKSVKKLRIFINTVRNSPKQMDKLKEYFQIEEIKFKAPLPDCTTWWNYTFYMIDQALEIKPLLANLKSNLKTLSDNWPTDEEWEILTELANLLAPFASITKVISASNYPTIGEIKLLFLGLKAHLNKFQDDNYILQEQLNEMNHVFNYYFNEINKALHIPAFFDPCYKNLSFGNMNQHEILQPIQRVMSNYEESNITLPSQTHTIQRTS</sequence>
<proteinExistence type="predicted"/>
<keyword evidence="2" id="KW-0479">Metal-binding</keyword>
<protein>
    <submittedName>
        <fullName evidence="6">Zinc finger BED domain-containing protein RICESLEEPER 2-like</fullName>
    </submittedName>
</protein>
<comment type="caution">
    <text evidence="6">The sequence shown here is derived from an EMBL/GenBank/DDBJ whole genome shotgun (WGS) entry which is preliminary data.</text>
</comment>
<reference evidence="6" key="1">
    <citation type="submission" date="2019-10" db="EMBL/GenBank/DDBJ databases">
        <title>Conservation and host-specific expression of non-tandemly repeated heterogenous ribosome RNA gene in arbuscular mycorrhizal fungi.</title>
        <authorList>
            <person name="Maeda T."/>
            <person name="Kobayashi Y."/>
            <person name="Nakagawa T."/>
            <person name="Ezawa T."/>
            <person name="Yamaguchi K."/>
            <person name="Bino T."/>
            <person name="Nishimoto Y."/>
            <person name="Shigenobu S."/>
            <person name="Kawaguchi M."/>
        </authorList>
    </citation>
    <scope>NUCLEOTIDE SEQUENCE</scope>
    <source>
        <strain evidence="6">HR1</strain>
    </source>
</reference>
<name>A0A8H3R5I3_9GLOM</name>
<dbReference type="SUPFAM" id="SSF53098">
    <property type="entry name" value="Ribonuclease H-like"/>
    <property type="match status" value="1"/>
</dbReference>
<dbReference type="InterPro" id="IPR052035">
    <property type="entry name" value="ZnF_BED_domain_contain"/>
</dbReference>
<dbReference type="GO" id="GO:0008270">
    <property type="term" value="F:zinc ion binding"/>
    <property type="evidence" value="ECO:0007669"/>
    <property type="project" value="UniProtKB-KW"/>
</dbReference>
<dbReference type="EMBL" id="BLAL01000338">
    <property type="protein sequence ID" value="GET04164.1"/>
    <property type="molecule type" value="Genomic_DNA"/>
</dbReference>
<evidence type="ECO:0000256" key="2">
    <source>
        <dbReference type="ARBA" id="ARBA00022723"/>
    </source>
</evidence>
<dbReference type="GO" id="GO:0005634">
    <property type="term" value="C:nucleus"/>
    <property type="evidence" value="ECO:0007669"/>
    <property type="project" value="UniProtKB-SubCell"/>
</dbReference>
<dbReference type="InterPro" id="IPR012337">
    <property type="entry name" value="RNaseH-like_sf"/>
</dbReference>
<accession>A0A8H3R5I3</accession>
<evidence type="ECO:0000313" key="6">
    <source>
        <dbReference type="EMBL" id="GET04164.1"/>
    </source>
</evidence>
<gene>
    <name evidence="6" type="ORF">RCL2_003046900</name>
</gene>
<dbReference type="PANTHER" id="PTHR46481:SF10">
    <property type="entry name" value="ZINC FINGER BED DOMAIN-CONTAINING PROTEIN 39"/>
    <property type="match status" value="1"/>
</dbReference>
<evidence type="ECO:0000256" key="4">
    <source>
        <dbReference type="ARBA" id="ARBA00022833"/>
    </source>
</evidence>